<evidence type="ECO:0000313" key="3">
    <source>
        <dbReference type="Proteomes" id="UP000053105"/>
    </source>
</evidence>
<dbReference type="AlphaFoldDB" id="A0A0M8ZQM1"/>
<proteinExistence type="predicted"/>
<dbReference type="EMBL" id="KQ436003">
    <property type="protein sequence ID" value="KOX67643.1"/>
    <property type="molecule type" value="Genomic_DNA"/>
</dbReference>
<feature type="compositionally biased region" description="Polar residues" evidence="1">
    <location>
        <begin position="366"/>
        <end position="377"/>
    </location>
</feature>
<protein>
    <submittedName>
        <fullName evidence="2">Uncharacterized protein</fullName>
    </submittedName>
</protein>
<evidence type="ECO:0000256" key="1">
    <source>
        <dbReference type="SAM" id="MobiDB-lite"/>
    </source>
</evidence>
<feature type="compositionally biased region" description="Basic and acidic residues" evidence="1">
    <location>
        <begin position="379"/>
        <end position="390"/>
    </location>
</feature>
<feature type="region of interest" description="Disordered" evidence="1">
    <location>
        <begin position="418"/>
        <end position="509"/>
    </location>
</feature>
<gene>
    <name evidence="2" type="ORF">WN51_08753</name>
</gene>
<organism evidence="2 3">
    <name type="scientific">Melipona quadrifasciata</name>
    <dbReference type="NCBI Taxonomy" id="166423"/>
    <lineage>
        <taxon>Eukaryota</taxon>
        <taxon>Metazoa</taxon>
        <taxon>Ecdysozoa</taxon>
        <taxon>Arthropoda</taxon>
        <taxon>Hexapoda</taxon>
        <taxon>Insecta</taxon>
        <taxon>Pterygota</taxon>
        <taxon>Neoptera</taxon>
        <taxon>Endopterygota</taxon>
        <taxon>Hymenoptera</taxon>
        <taxon>Apocrita</taxon>
        <taxon>Aculeata</taxon>
        <taxon>Apoidea</taxon>
        <taxon>Anthophila</taxon>
        <taxon>Apidae</taxon>
        <taxon>Melipona</taxon>
    </lineage>
</organism>
<feature type="region of interest" description="Disordered" evidence="1">
    <location>
        <begin position="59"/>
        <end position="102"/>
    </location>
</feature>
<evidence type="ECO:0000313" key="2">
    <source>
        <dbReference type="EMBL" id="KOX67643.1"/>
    </source>
</evidence>
<dbReference type="OrthoDB" id="7635460at2759"/>
<feature type="compositionally biased region" description="Low complexity" evidence="1">
    <location>
        <begin position="486"/>
        <end position="505"/>
    </location>
</feature>
<feature type="compositionally biased region" description="Basic and acidic residues" evidence="1">
    <location>
        <begin position="324"/>
        <end position="334"/>
    </location>
</feature>
<keyword evidence="3" id="KW-1185">Reference proteome</keyword>
<feature type="compositionally biased region" description="Basic and acidic residues" evidence="1">
    <location>
        <begin position="342"/>
        <end position="353"/>
    </location>
</feature>
<reference evidence="2 3" key="1">
    <citation type="submission" date="2015-07" db="EMBL/GenBank/DDBJ databases">
        <title>The genome of Melipona quadrifasciata.</title>
        <authorList>
            <person name="Pan H."/>
            <person name="Kapheim K."/>
        </authorList>
    </citation>
    <scope>NUCLEOTIDE SEQUENCE [LARGE SCALE GENOMIC DNA]</scope>
    <source>
        <strain evidence="2">0111107301</strain>
        <tissue evidence="2">Whole body</tissue>
    </source>
</reference>
<feature type="region of interest" description="Disordered" evidence="1">
    <location>
        <begin position="324"/>
        <end position="390"/>
    </location>
</feature>
<name>A0A0M8ZQM1_9HYME</name>
<dbReference type="Proteomes" id="UP000053105">
    <property type="component" value="Unassembled WGS sequence"/>
</dbReference>
<feature type="compositionally biased region" description="Polar residues" evidence="1">
    <location>
        <begin position="476"/>
        <end position="485"/>
    </location>
</feature>
<feature type="compositionally biased region" description="Basic residues" evidence="1">
    <location>
        <begin position="436"/>
        <end position="447"/>
    </location>
</feature>
<feature type="compositionally biased region" description="Low complexity" evidence="1">
    <location>
        <begin position="458"/>
        <end position="475"/>
    </location>
</feature>
<accession>A0A0M8ZQM1</accession>
<sequence>MERDVLSLKVILVVDQGHVICEGAWGRPLVGVALSGTVRLRSGAKIFIISKKLPPRRMFQQSRDFSDQKGTRYTADPSSRGGERLQGTLRRRKRAWVPSPKSPPRVRGCGDWFVVRGFETPGLRSLGRPMRFYPNDIHGSGHSVTKAIRSSLPDKKKCLLSLIKLLTMDFQDAKTLKTLKFLTCSSLEFVDLNFQKYYEKIQTAVCSYILPSVSVTMSNNKRRTFHVDWDSPSHETGTVKRRPTSLNTSVSISGNTFENVEYYEVKDCAGGYGLRLLKSFDSRLLGYENVVPEFLARSFNEERNLDRSSDERLFLTFRNSITKHSDEDTGKEEGNEFTSKVQKREESQKDKAAQKGGTGETETTRLRNSTDLSFELTTNDDKPRDSCRELSKDSLKVNTRKDFGLRLYRESFEWRSKASKVMRVPGATRKLDTTKKKSLIPKLKATKHASNGRGLVNSSSESSGIGSPLSPLSPLKDTSTNVKNVSRSSIKNSGSKSSGFGSPDSPLSPESQKYTAFYLIELQLEKLRNCTCEKRQAQKRRLKEIYNKA</sequence>